<keyword evidence="8" id="KW-0482">Metalloprotease</keyword>
<evidence type="ECO:0000256" key="9">
    <source>
        <dbReference type="ARBA" id="ARBA00023211"/>
    </source>
</evidence>
<evidence type="ECO:0000259" key="11">
    <source>
        <dbReference type="SMART" id="SM01011"/>
    </source>
</evidence>
<feature type="domain" description="Aminopeptidase P N-terminal" evidence="11">
    <location>
        <begin position="11"/>
        <end position="145"/>
    </location>
</feature>
<proteinExistence type="inferred from homology"/>
<dbReference type="InterPro" id="IPR036005">
    <property type="entry name" value="Creatinase/aminopeptidase-like"/>
</dbReference>
<keyword evidence="7" id="KW-0378">Hydrolase</keyword>
<accession>A0A7V2WUC8</accession>
<keyword evidence="5" id="KW-0645">Protease</keyword>
<evidence type="ECO:0000256" key="8">
    <source>
        <dbReference type="ARBA" id="ARBA00023049"/>
    </source>
</evidence>
<dbReference type="PANTHER" id="PTHR43226">
    <property type="entry name" value="XAA-PRO AMINOPEPTIDASE 3"/>
    <property type="match status" value="1"/>
</dbReference>
<sequence length="428" mass="48555">MNSPIIKPPQFPTNELSNRRDRLLQMIGTDSIAIVPSALLKIRNRDAEFPFRQESDFLYLTNFNEPDAVAVFVPEREEGEYILFCREKNEKIERWTGRMAGLEGAVETYGADDAFPIEDIDDIVPGLMESRTAVHYSMGADPAFDQQVMSWVSGLRTKIRSGVRAPHEFVSLDLILHDMRLYKSKSEHDFMRYAAKVSIGAHQRAMRLCQAGLYEYQLEAEITHEFRSKGMDTAYTSIVGGGENGCILHYIENNAPLQDGDLVLIDAGAEYQGYASDITRTFPVNGKFSEPQRQLYQIVLDAQAAGIEQAKAGNTWNQPHEAAVRVIVAGLLELGLLRGDLETILKKEKKKEAEQAKQAKEKLTHRHQTPLTNEENEEDKEPSYKQFYMHKTGHWLGLDVHDVGDYKIDDEWRLLEPGMVMTVEPGLY</sequence>
<dbReference type="Gene3D" id="3.40.350.10">
    <property type="entry name" value="Creatinase/prolidase N-terminal domain"/>
    <property type="match status" value="1"/>
</dbReference>
<evidence type="ECO:0000256" key="2">
    <source>
        <dbReference type="ARBA" id="ARBA00001936"/>
    </source>
</evidence>
<gene>
    <name evidence="12" type="ORF">ENJ51_01930</name>
</gene>
<dbReference type="Pfam" id="PF00557">
    <property type="entry name" value="Peptidase_M24"/>
    <property type="match status" value="1"/>
</dbReference>
<dbReference type="AlphaFoldDB" id="A0A7V2WUC8"/>
<dbReference type="GO" id="GO:0006508">
    <property type="term" value="P:proteolysis"/>
    <property type="evidence" value="ECO:0007669"/>
    <property type="project" value="UniProtKB-KW"/>
</dbReference>
<name>A0A7V2WUC8_LEUMU</name>
<comment type="catalytic activity">
    <reaction evidence="1">
        <text>Release of any N-terminal amino acid, including proline, that is linked to proline, even from a dipeptide or tripeptide.</text>
        <dbReference type="EC" id="3.4.11.9"/>
    </reaction>
</comment>
<dbReference type="InterPro" id="IPR052433">
    <property type="entry name" value="X-Pro_dipept-like"/>
</dbReference>
<comment type="cofactor">
    <cofactor evidence="2">
        <name>Mn(2+)</name>
        <dbReference type="ChEBI" id="CHEBI:29035"/>
    </cofactor>
</comment>
<dbReference type="Pfam" id="PF05195">
    <property type="entry name" value="AMP_N"/>
    <property type="match status" value="1"/>
</dbReference>
<protein>
    <recommendedName>
        <fullName evidence="4">Xaa-Pro aminopeptidase</fullName>
        <ecNumber evidence="4">3.4.11.9</ecNumber>
    </recommendedName>
</protein>
<dbReference type="EMBL" id="DRMS01000075">
    <property type="protein sequence ID" value="HFC91552.1"/>
    <property type="molecule type" value="Genomic_DNA"/>
</dbReference>
<dbReference type="Proteomes" id="UP000885750">
    <property type="component" value="Unassembled WGS sequence"/>
</dbReference>
<evidence type="ECO:0000256" key="5">
    <source>
        <dbReference type="ARBA" id="ARBA00022670"/>
    </source>
</evidence>
<evidence type="ECO:0000256" key="1">
    <source>
        <dbReference type="ARBA" id="ARBA00001424"/>
    </source>
</evidence>
<dbReference type="InterPro" id="IPR000994">
    <property type="entry name" value="Pept_M24"/>
</dbReference>
<dbReference type="GO" id="GO:0070006">
    <property type="term" value="F:metalloaminopeptidase activity"/>
    <property type="evidence" value="ECO:0007669"/>
    <property type="project" value="InterPro"/>
</dbReference>
<feature type="non-terminal residue" evidence="12">
    <location>
        <position position="428"/>
    </location>
</feature>
<dbReference type="InterPro" id="IPR029149">
    <property type="entry name" value="Creatin/AminoP/Spt16_N"/>
</dbReference>
<dbReference type="SUPFAM" id="SSF55920">
    <property type="entry name" value="Creatinase/aminopeptidase"/>
    <property type="match status" value="1"/>
</dbReference>
<evidence type="ECO:0000256" key="7">
    <source>
        <dbReference type="ARBA" id="ARBA00022801"/>
    </source>
</evidence>
<evidence type="ECO:0000256" key="4">
    <source>
        <dbReference type="ARBA" id="ARBA00012574"/>
    </source>
</evidence>
<dbReference type="SMART" id="SM01011">
    <property type="entry name" value="AMP_N"/>
    <property type="match status" value="1"/>
</dbReference>
<dbReference type="InterPro" id="IPR007865">
    <property type="entry name" value="Aminopep_P_N"/>
</dbReference>
<evidence type="ECO:0000313" key="12">
    <source>
        <dbReference type="EMBL" id="HFC91552.1"/>
    </source>
</evidence>
<dbReference type="PANTHER" id="PTHR43226:SF4">
    <property type="entry name" value="XAA-PRO AMINOPEPTIDASE 3"/>
    <property type="match status" value="1"/>
</dbReference>
<keyword evidence="6" id="KW-0479">Metal-binding</keyword>
<feature type="compositionally biased region" description="Basic and acidic residues" evidence="10">
    <location>
        <begin position="352"/>
        <end position="362"/>
    </location>
</feature>
<dbReference type="GO" id="GO:0005829">
    <property type="term" value="C:cytosol"/>
    <property type="evidence" value="ECO:0007669"/>
    <property type="project" value="TreeGrafter"/>
</dbReference>
<comment type="caution">
    <text evidence="12">The sequence shown here is derived from an EMBL/GenBank/DDBJ whole genome shotgun (WGS) entry which is preliminary data.</text>
</comment>
<keyword evidence="9" id="KW-0464">Manganese</keyword>
<dbReference type="GO" id="GO:0030145">
    <property type="term" value="F:manganese ion binding"/>
    <property type="evidence" value="ECO:0007669"/>
    <property type="project" value="InterPro"/>
</dbReference>
<evidence type="ECO:0000256" key="6">
    <source>
        <dbReference type="ARBA" id="ARBA00022723"/>
    </source>
</evidence>
<reference evidence="12" key="1">
    <citation type="journal article" date="2020" name="mSystems">
        <title>Genome- and Community-Level Interaction Insights into Carbon Utilization and Element Cycling Functions of Hydrothermarchaeota in Hydrothermal Sediment.</title>
        <authorList>
            <person name="Zhou Z."/>
            <person name="Liu Y."/>
            <person name="Xu W."/>
            <person name="Pan J."/>
            <person name="Luo Z.H."/>
            <person name="Li M."/>
        </authorList>
    </citation>
    <scope>NUCLEOTIDE SEQUENCE [LARGE SCALE GENOMIC DNA]</scope>
    <source>
        <strain evidence="12">HyVt-493</strain>
    </source>
</reference>
<comment type="similarity">
    <text evidence="3">Belongs to the peptidase M24B family.</text>
</comment>
<evidence type="ECO:0000256" key="10">
    <source>
        <dbReference type="SAM" id="MobiDB-lite"/>
    </source>
</evidence>
<feature type="region of interest" description="Disordered" evidence="10">
    <location>
        <begin position="352"/>
        <end position="382"/>
    </location>
</feature>
<dbReference type="Gene3D" id="3.90.230.10">
    <property type="entry name" value="Creatinase/methionine aminopeptidase superfamily"/>
    <property type="match status" value="1"/>
</dbReference>
<dbReference type="CDD" id="cd01087">
    <property type="entry name" value="Prolidase"/>
    <property type="match status" value="1"/>
</dbReference>
<organism evidence="12">
    <name type="scientific">Leucothrix mucor</name>
    <dbReference type="NCBI Taxonomy" id="45248"/>
    <lineage>
        <taxon>Bacteria</taxon>
        <taxon>Pseudomonadati</taxon>
        <taxon>Pseudomonadota</taxon>
        <taxon>Gammaproteobacteria</taxon>
        <taxon>Thiotrichales</taxon>
        <taxon>Thiotrichaceae</taxon>
        <taxon>Leucothrix</taxon>
    </lineage>
</organism>
<dbReference type="EC" id="3.4.11.9" evidence="4"/>
<dbReference type="SUPFAM" id="SSF53092">
    <property type="entry name" value="Creatinase/prolidase N-terminal domain"/>
    <property type="match status" value="1"/>
</dbReference>
<evidence type="ECO:0000256" key="3">
    <source>
        <dbReference type="ARBA" id="ARBA00008766"/>
    </source>
</evidence>